<evidence type="ECO:0000313" key="2">
    <source>
        <dbReference type="Proteomes" id="UP000319836"/>
    </source>
</evidence>
<comment type="caution">
    <text evidence="1">The sequence shown here is derived from an EMBL/GenBank/DDBJ whole genome shotgun (WGS) entry which is preliminary data.</text>
</comment>
<dbReference type="AlphaFoldDB" id="A0A538UBE0"/>
<dbReference type="Proteomes" id="UP000319836">
    <property type="component" value="Unassembled WGS sequence"/>
</dbReference>
<organism evidence="1 2">
    <name type="scientific">Eiseniibacteriota bacterium</name>
    <dbReference type="NCBI Taxonomy" id="2212470"/>
    <lineage>
        <taxon>Bacteria</taxon>
        <taxon>Candidatus Eiseniibacteriota</taxon>
    </lineage>
</organism>
<sequence>MRSRDDAESKDIRQAVQAFRHAQLLIARQQVLQRLHAFEVKYGPGAPTLDLLEVVENFWLQRVPPFAPGRRGPSPWEVLSGYTTTYVTTVDGQAQIVSAIEVGLRHSAFGYDPDVKSGIRSYLTPRYWSAAFVIGDKEDGALRMPFRRDPRLGAAVSWGDLKVACIHGSDERWRLLFSRQFQLIPHLL</sequence>
<proteinExistence type="predicted"/>
<gene>
    <name evidence="1" type="ORF">E6K80_00710</name>
</gene>
<accession>A0A538UBE0</accession>
<reference evidence="1 2" key="1">
    <citation type="journal article" date="2019" name="Nat. Microbiol.">
        <title>Mediterranean grassland soil C-N compound turnover is dependent on rainfall and depth, and is mediated by genomically divergent microorganisms.</title>
        <authorList>
            <person name="Diamond S."/>
            <person name="Andeer P.F."/>
            <person name="Li Z."/>
            <person name="Crits-Christoph A."/>
            <person name="Burstein D."/>
            <person name="Anantharaman K."/>
            <person name="Lane K.R."/>
            <person name="Thomas B.C."/>
            <person name="Pan C."/>
            <person name="Northen T.R."/>
            <person name="Banfield J.F."/>
        </authorList>
    </citation>
    <scope>NUCLEOTIDE SEQUENCE [LARGE SCALE GENOMIC DNA]</scope>
    <source>
        <strain evidence="1">WS_10</strain>
    </source>
</reference>
<protein>
    <submittedName>
        <fullName evidence="1">Uncharacterized protein</fullName>
    </submittedName>
</protein>
<dbReference type="EMBL" id="VBPA01000016">
    <property type="protein sequence ID" value="TMQ73223.1"/>
    <property type="molecule type" value="Genomic_DNA"/>
</dbReference>
<evidence type="ECO:0000313" key="1">
    <source>
        <dbReference type="EMBL" id="TMQ73223.1"/>
    </source>
</evidence>
<name>A0A538UBE0_UNCEI</name>